<evidence type="ECO:0000256" key="1">
    <source>
        <dbReference type="ARBA" id="ARBA00022490"/>
    </source>
</evidence>
<evidence type="ECO:0000256" key="2">
    <source>
        <dbReference type="ARBA" id="ARBA00022517"/>
    </source>
</evidence>
<dbReference type="Proteomes" id="UP000886893">
    <property type="component" value="Unassembled WGS sequence"/>
</dbReference>
<feature type="domain" description="Ribosome maturation factor RimM PRC barrel" evidence="7">
    <location>
        <begin position="100"/>
        <end position="164"/>
    </location>
</feature>
<protein>
    <recommendedName>
        <fullName evidence="5">Ribosome maturation factor RimM</fullName>
    </recommendedName>
</protein>
<organism evidence="8 9">
    <name type="scientific">Candidatus Caccosoma faecigallinarum</name>
    <dbReference type="NCBI Taxonomy" id="2840720"/>
    <lineage>
        <taxon>Bacteria</taxon>
        <taxon>Bacillati</taxon>
        <taxon>Bacillota</taxon>
        <taxon>Bacillota incertae sedis</taxon>
        <taxon>Candidatus Caccosoma</taxon>
    </lineage>
</organism>
<dbReference type="SUPFAM" id="SSF50346">
    <property type="entry name" value="PRC-barrel domain"/>
    <property type="match status" value="1"/>
</dbReference>
<evidence type="ECO:0000313" key="8">
    <source>
        <dbReference type="EMBL" id="HIT17377.1"/>
    </source>
</evidence>
<proteinExistence type="inferred from homology"/>
<dbReference type="EMBL" id="DVKI01000103">
    <property type="protein sequence ID" value="HIT17377.1"/>
    <property type="molecule type" value="Genomic_DNA"/>
</dbReference>
<gene>
    <name evidence="5 8" type="primary">rimM</name>
    <name evidence="8" type="ORF">IAD04_03220</name>
</gene>
<evidence type="ECO:0000256" key="3">
    <source>
        <dbReference type="ARBA" id="ARBA00022552"/>
    </source>
</evidence>
<comment type="subcellular location">
    <subcellularLocation>
        <location evidence="5">Cytoplasm</location>
    </subcellularLocation>
</comment>
<keyword evidence="1 5" id="KW-0963">Cytoplasm</keyword>
<keyword evidence="4 5" id="KW-0143">Chaperone</keyword>
<dbReference type="InterPro" id="IPR011033">
    <property type="entry name" value="PRC_barrel-like_sf"/>
</dbReference>
<evidence type="ECO:0000259" key="7">
    <source>
        <dbReference type="Pfam" id="PF24986"/>
    </source>
</evidence>
<dbReference type="Pfam" id="PF24986">
    <property type="entry name" value="PRC_RimM"/>
    <property type="match status" value="1"/>
</dbReference>
<name>A0A9D1G8M7_9FIRM</name>
<comment type="caution">
    <text evidence="8">The sequence shown here is derived from an EMBL/GenBank/DDBJ whole genome shotgun (WGS) entry which is preliminary data.</text>
</comment>
<dbReference type="GO" id="GO:0042274">
    <property type="term" value="P:ribosomal small subunit biogenesis"/>
    <property type="evidence" value="ECO:0007669"/>
    <property type="project" value="UniProtKB-UniRule"/>
</dbReference>
<accession>A0A9D1G8M7</accession>
<sequence length="172" mass="20034">MKVIVGKIVNTYGLKGALKVYSTTDFAPLRYQKNAIVTLYHPQTHHQIQMTIASYRNLKGMDIITFKGLEDINLVQSYVGYEIHVEANRKDLPQDSYFYQDLIDCEVFVDNQSVGKVIEIQNCGNQYNLRIQNQKEKSFLYPFIHRFLKNVDILNKRIDLNPIKGMIPHDDH</sequence>
<reference evidence="8" key="2">
    <citation type="journal article" date="2021" name="PeerJ">
        <title>Extensive microbial diversity within the chicken gut microbiome revealed by metagenomics and culture.</title>
        <authorList>
            <person name="Gilroy R."/>
            <person name="Ravi A."/>
            <person name="Getino M."/>
            <person name="Pursley I."/>
            <person name="Horton D.L."/>
            <person name="Alikhan N.F."/>
            <person name="Baker D."/>
            <person name="Gharbi K."/>
            <person name="Hall N."/>
            <person name="Watson M."/>
            <person name="Adriaenssens E.M."/>
            <person name="Foster-Nyarko E."/>
            <person name="Jarju S."/>
            <person name="Secka A."/>
            <person name="Antonio M."/>
            <person name="Oren A."/>
            <person name="Chaudhuri R.R."/>
            <person name="La Ragione R."/>
            <person name="Hildebrand F."/>
            <person name="Pallen M.J."/>
        </authorList>
    </citation>
    <scope>NUCLEOTIDE SEQUENCE</scope>
    <source>
        <strain evidence="8">14508</strain>
    </source>
</reference>
<dbReference type="PANTHER" id="PTHR33692:SF1">
    <property type="entry name" value="RIBOSOME MATURATION FACTOR RIMM"/>
    <property type="match status" value="1"/>
</dbReference>
<dbReference type="InterPro" id="IPR002676">
    <property type="entry name" value="RimM_N"/>
</dbReference>
<evidence type="ECO:0000313" key="9">
    <source>
        <dbReference type="Proteomes" id="UP000886893"/>
    </source>
</evidence>
<dbReference type="GO" id="GO:0005840">
    <property type="term" value="C:ribosome"/>
    <property type="evidence" value="ECO:0007669"/>
    <property type="project" value="InterPro"/>
</dbReference>
<evidence type="ECO:0000256" key="5">
    <source>
        <dbReference type="HAMAP-Rule" id="MF_00014"/>
    </source>
</evidence>
<comment type="domain">
    <text evidence="5">The PRC barrel domain binds ribosomal protein uS19.</text>
</comment>
<feature type="domain" description="RimM N-terminal" evidence="6">
    <location>
        <begin position="5"/>
        <end position="87"/>
    </location>
</feature>
<evidence type="ECO:0000256" key="4">
    <source>
        <dbReference type="ARBA" id="ARBA00023186"/>
    </source>
</evidence>
<reference evidence="8" key="1">
    <citation type="submission" date="2020-10" db="EMBL/GenBank/DDBJ databases">
        <authorList>
            <person name="Gilroy R."/>
        </authorList>
    </citation>
    <scope>NUCLEOTIDE SEQUENCE</scope>
    <source>
        <strain evidence="8">14508</strain>
    </source>
</reference>
<dbReference type="AlphaFoldDB" id="A0A9D1G8M7"/>
<dbReference type="GO" id="GO:0006364">
    <property type="term" value="P:rRNA processing"/>
    <property type="evidence" value="ECO:0007669"/>
    <property type="project" value="UniProtKB-UniRule"/>
</dbReference>
<dbReference type="Gene3D" id="2.30.30.240">
    <property type="entry name" value="PRC-barrel domain"/>
    <property type="match status" value="1"/>
</dbReference>
<comment type="similarity">
    <text evidence="5">Belongs to the RimM family.</text>
</comment>
<dbReference type="HAMAP" id="MF_00014">
    <property type="entry name" value="Ribosome_mat_RimM"/>
    <property type="match status" value="1"/>
</dbReference>
<dbReference type="Gene3D" id="2.40.30.60">
    <property type="entry name" value="RimM"/>
    <property type="match status" value="1"/>
</dbReference>
<evidence type="ECO:0000259" key="6">
    <source>
        <dbReference type="Pfam" id="PF01782"/>
    </source>
</evidence>
<keyword evidence="2 5" id="KW-0690">Ribosome biogenesis</keyword>
<dbReference type="GO" id="GO:0043022">
    <property type="term" value="F:ribosome binding"/>
    <property type="evidence" value="ECO:0007669"/>
    <property type="project" value="InterPro"/>
</dbReference>
<dbReference type="Pfam" id="PF01782">
    <property type="entry name" value="RimM"/>
    <property type="match status" value="1"/>
</dbReference>
<dbReference type="InterPro" id="IPR036976">
    <property type="entry name" value="RimM_N_sf"/>
</dbReference>
<dbReference type="SUPFAM" id="SSF50447">
    <property type="entry name" value="Translation proteins"/>
    <property type="match status" value="1"/>
</dbReference>
<dbReference type="InterPro" id="IPR009000">
    <property type="entry name" value="Transl_B-barrel_sf"/>
</dbReference>
<dbReference type="InterPro" id="IPR056792">
    <property type="entry name" value="PRC_RimM"/>
</dbReference>
<dbReference type="PANTHER" id="PTHR33692">
    <property type="entry name" value="RIBOSOME MATURATION FACTOR RIMM"/>
    <property type="match status" value="1"/>
</dbReference>
<keyword evidence="3 5" id="KW-0698">rRNA processing</keyword>
<comment type="function">
    <text evidence="5">An accessory protein needed during the final step in the assembly of 30S ribosomal subunit, possibly for assembly of the head region. Essential for efficient processing of 16S rRNA. May be needed both before and after RbfA during the maturation of 16S rRNA. It has affinity for free ribosomal 30S subunits but not for 70S ribosomes.</text>
</comment>
<dbReference type="GO" id="GO:0005737">
    <property type="term" value="C:cytoplasm"/>
    <property type="evidence" value="ECO:0007669"/>
    <property type="project" value="UniProtKB-SubCell"/>
</dbReference>
<dbReference type="NCBIfam" id="TIGR02273">
    <property type="entry name" value="16S_RimM"/>
    <property type="match status" value="1"/>
</dbReference>
<comment type="subunit">
    <text evidence="5">Binds ribosomal protein uS19.</text>
</comment>
<dbReference type="InterPro" id="IPR011961">
    <property type="entry name" value="RimM"/>
</dbReference>